<protein>
    <submittedName>
        <fullName evidence="2">VOC family protein</fullName>
    </submittedName>
</protein>
<dbReference type="KEGG" id="ccah:DWG20_01200"/>
<dbReference type="CDD" id="cd07246">
    <property type="entry name" value="VOC_like"/>
    <property type="match status" value="1"/>
</dbReference>
<dbReference type="Gene3D" id="3.30.720.110">
    <property type="match status" value="1"/>
</dbReference>
<feature type="domain" description="VOC" evidence="1">
    <location>
        <begin position="9"/>
        <end position="134"/>
    </location>
</feature>
<dbReference type="InterPro" id="IPR004360">
    <property type="entry name" value="Glyas_Fos-R_dOase_dom"/>
</dbReference>
<dbReference type="Gene3D" id="3.30.720.120">
    <property type="match status" value="1"/>
</dbReference>
<evidence type="ECO:0000313" key="3">
    <source>
        <dbReference type="Proteomes" id="UP000254537"/>
    </source>
</evidence>
<dbReference type="InterPro" id="IPR029068">
    <property type="entry name" value="Glyas_Bleomycin-R_OHBP_Dase"/>
</dbReference>
<dbReference type="Proteomes" id="UP000254537">
    <property type="component" value="Chromosome"/>
</dbReference>
<accession>A0A345Y2K4</accession>
<sequence>MAVKPVPDGYHTVTPYLAILNAAAAIDFYKQAFGAVEAMRVDAPGGKVGHAELRIGDSAVMLADECPDMGFRSPQTLGGPGMTLMLYVDDVDAWFARALDAGAKTLRPLQDQFYGDRSGTLEDPFGHVWTLATHIEDLSFEEITERAAKFMVKS</sequence>
<dbReference type="RefSeq" id="WP_115432038.1">
    <property type="nucleotide sequence ID" value="NZ_CP031337.1"/>
</dbReference>
<dbReference type="EMBL" id="CP031337">
    <property type="protein sequence ID" value="AXK38156.1"/>
    <property type="molecule type" value="Genomic_DNA"/>
</dbReference>
<reference evidence="2 3" key="1">
    <citation type="submission" date="2018-07" db="EMBL/GenBank/DDBJ databases">
        <title>Crenobacter cavernae sp. nov., isolated from a karst cave.</title>
        <authorList>
            <person name="Zhu H."/>
        </authorList>
    </citation>
    <scope>NUCLEOTIDE SEQUENCE [LARGE SCALE GENOMIC DNA]</scope>
    <source>
        <strain evidence="2 3">K1W11S-77</strain>
    </source>
</reference>
<dbReference type="PANTHER" id="PTHR34109:SF1">
    <property type="entry name" value="VOC DOMAIN-CONTAINING PROTEIN"/>
    <property type="match status" value="1"/>
</dbReference>
<gene>
    <name evidence="2" type="ORF">DWG20_01200</name>
</gene>
<evidence type="ECO:0000259" key="1">
    <source>
        <dbReference type="PROSITE" id="PS51819"/>
    </source>
</evidence>
<name>A0A345Y2K4_9NEIS</name>
<dbReference type="Pfam" id="PF00903">
    <property type="entry name" value="Glyoxalase"/>
    <property type="match status" value="1"/>
</dbReference>
<dbReference type="InterPro" id="IPR037523">
    <property type="entry name" value="VOC_core"/>
</dbReference>
<dbReference type="SUPFAM" id="SSF54593">
    <property type="entry name" value="Glyoxalase/Bleomycin resistance protein/Dihydroxybiphenyl dioxygenase"/>
    <property type="match status" value="1"/>
</dbReference>
<dbReference type="AlphaFoldDB" id="A0A345Y2K4"/>
<dbReference type="PROSITE" id="PS51819">
    <property type="entry name" value="VOC"/>
    <property type="match status" value="1"/>
</dbReference>
<organism evidence="2 3">
    <name type="scientific">Crenobacter cavernae</name>
    <dbReference type="NCBI Taxonomy" id="2290923"/>
    <lineage>
        <taxon>Bacteria</taxon>
        <taxon>Pseudomonadati</taxon>
        <taxon>Pseudomonadota</taxon>
        <taxon>Betaproteobacteria</taxon>
        <taxon>Neisseriales</taxon>
        <taxon>Neisseriaceae</taxon>
        <taxon>Crenobacter</taxon>
    </lineage>
</organism>
<evidence type="ECO:0000313" key="2">
    <source>
        <dbReference type="EMBL" id="AXK38156.1"/>
    </source>
</evidence>
<proteinExistence type="predicted"/>
<dbReference type="OrthoDB" id="9795306at2"/>
<dbReference type="PANTHER" id="PTHR34109">
    <property type="entry name" value="BNAUNNG04460D PROTEIN-RELATED"/>
    <property type="match status" value="1"/>
</dbReference>